<evidence type="ECO:0000256" key="1">
    <source>
        <dbReference type="ARBA" id="ARBA00005854"/>
    </source>
</evidence>
<dbReference type="CDD" id="cd05300">
    <property type="entry name" value="2-Hacid_dh_1"/>
    <property type="match status" value="1"/>
</dbReference>
<evidence type="ECO:0000256" key="2">
    <source>
        <dbReference type="ARBA" id="ARBA00023002"/>
    </source>
</evidence>
<keyword evidence="2 4" id="KW-0560">Oxidoreductase</keyword>
<dbReference type="PANTHER" id="PTHR43333:SF1">
    <property type="entry name" value="D-ISOMER SPECIFIC 2-HYDROXYACID DEHYDROGENASE NAD-BINDING DOMAIN-CONTAINING PROTEIN"/>
    <property type="match status" value="1"/>
</dbReference>
<evidence type="ECO:0000256" key="4">
    <source>
        <dbReference type="RuleBase" id="RU003719"/>
    </source>
</evidence>
<proteinExistence type="inferred from homology"/>
<keyword evidence="3" id="KW-0520">NAD</keyword>
<dbReference type="Pfam" id="PF00389">
    <property type="entry name" value="2-Hacid_dh"/>
    <property type="match status" value="1"/>
</dbReference>
<evidence type="ECO:0000256" key="3">
    <source>
        <dbReference type="ARBA" id="ARBA00023027"/>
    </source>
</evidence>
<comment type="caution">
    <text evidence="7">The sequence shown here is derived from an EMBL/GenBank/DDBJ whole genome shotgun (WGS) entry which is preliminary data.</text>
</comment>
<dbReference type="FunFam" id="3.40.50.720:FF:000363">
    <property type="entry name" value="D-isomer specific 2-hydroxyacid dehydrogenase"/>
    <property type="match status" value="1"/>
</dbReference>
<organism evidence="7 8">
    <name type="scientific">Heliobacterium mobile</name>
    <name type="common">Heliobacillus mobilis</name>
    <dbReference type="NCBI Taxonomy" id="28064"/>
    <lineage>
        <taxon>Bacteria</taxon>
        <taxon>Bacillati</taxon>
        <taxon>Bacillota</taxon>
        <taxon>Clostridia</taxon>
        <taxon>Eubacteriales</taxon>
        <taxon>Heliobacteriaceae</taxon>
        <taxon>Heliobacterium</taxon>
    </lineage>
</organism>
<name>A0A6I3SGX9_HELMO</name>
<dbReference type="InterPro" id="IPR029753">
    <property type="entry name" value="D-isomer_DH_CS"/>
</dbReference>
<sequence>MKVLTTMLIPEWHRERLERLYPAVQWRICRSTGEALQYLPGADCLVTFGDGLTPDLLRRAGKLRWIQCMTGGLEQIPIEVLKEREIILTNVKGIHGIQAAEHTLGVMLAFVRQLPFFLRMQEKRQWEDHVKLDELYEKTVCIIGLGAMGLEIAARANVFGMRVIGVNSDGRDVPGVHKVYPRDQVHRAVSEADFIVLAMPLTKVTEQGFGQAELSAMKKSAVLINIARGKVLDEKALIQALKHGQIAGAALDVFVDEPLPANSPLWKMHNVIITPHVAGRSPRYMERALEIFEANLQAFLEERPMPLGVVDPEKGY</sequence>
<dbReference type="AlphaFoldDB" id="A0A6I3SGX9"/>
<dbReference type="EMBL" id="WNKU01000002">
    <property type="protein sequence ID" value="MTV48104.1"/>
    <property type="molecule type" value="Genomic_DNA"/>
</dbReference>
<protein>
    <submittedName>
        <fullName evidence="7">D-2-hydroxyacid dehydrogenase</fullName>
    </submittedName>
</protein>
<evidence type="ECO:0000313" key="8">
    <source>
        <dbReference type="Proteomes" id="UP000430670"/>
    </source>
</evidence>
<dbReference type="Proteomes" id="UP000430670">
    <property type="component" value="Unassembled WGS sequence"/>
</dbReference>
<dbReference type="InterPro" id="IPR006139">
    <property type="entry name" value="D-isomer_2_OHA_DH_cat_dom"/>
</dbReference>
<dbReference type="SUPFAM" id="SSF51735">
    <property type="entry name" value="NAD(P)-binding Rossmann-fold domains"/>
    <property type="match status" value="1"/>
</dbReference>
<dbReference type="InterPro" id="IPR006140">
    <property type="entry name" value="D-isomer_DH_NAD-bd"/>
</dbReference>
<dbReference type="GO" id="GO:0016616">
    <property type="term" value="F:oxidoreductase activity, acting on the CH-OH group of donors, NAD or NADP as acceptor"/>
    <property type="evidence" value="ECO:0007669"/>
    <property type="project" value="InterPro"/>
</dbReference>
<dbReference type="InterPro" id="IPR036291">
    <property type="entry name" value="NAD(P)-bd_dom_sf"/>
</dbReference>
<evidence type="ECO:0000259" key="5">
    <source>
        <dbReference type="Pfam" id="PF00389"/>
    </source>
</evidence>
<feature type="domain" description="D-isomer specific 2-hydroxyacid dehydrogenase NAD-binding" evidence="6">
    <location>
        <begin position="104"/>
        <end position="278"/>
    </location>
</feature>
<keyword evidence="8" id="KW-1185">Reference proteome</keyword>
<feature type="domain" description="D-isomer specific 2-hydroxyacid dehydrogenase catalytic" evidence="5">
    <location>
        <begin position="30"/>
        <end position="306"/>
    </location>
</feature>
<gene>
    <name evidence="7" type="ORF">GJ688_03795</name>
</gene>
<comment type="similarity">
    <text evidence="1 4">Belongs to the D-isomer specific 2-hydroxyacid dehydrogenase family.</text>
</comment>
<evidence type="ECO:0000313" key="7">
    <source>
        <dbReference type="EMBL" id="MTV48104.1"/>
    </source>
</evidence>
<accession>A0A6I3SGX9</accession>
<dbReference type="Pfam" id="PF02826">
    <property type="entry name" value="2-Hacid_dh_C"/>
    <property type="match status" value="1"/>
</dbReference>
<reference evidence="7 8" key="1">
    <citation type="submission" date="2019-11" db="EMBL/GenBank/DDBJ databases">
        <title>Whole-genome sequence of a the green, strictly anaerobic photosynthetic bacterium Heliobacillus mobilis DSM 6151.</title>
        <authorList>
            <person name="Kyndt J.A."/>
            <person name="Meyer T.E."/>
        </authorList>
    </citation>
    <scope>NUCLEOTIDE SEQUENCE [LARGE SCALE GENOMIC DNA]</scope>
    <source>
        <strain evidence="7 8">DSM 6151</strain>
    </source>
</reference>
<dbReference type="RefSeq" id="WP_155475185.1">
    <property type="nucleotide sequence ID" value="NZ_WNKU01000002.1"/>
</dbReference>
<dbReference type="SUPFAM" id="SSF52283">
    <property type="entry name" value="Formate/glycerate dehydrogenase catalytic domain-like"/>
    <property type="match status" value="1"/>
</dbReference>
<dbReference type="Gene3D" id="3.40.50.720">
    <property type="entry name" value="NAD(P)-binding Rossmann-like Domain"/>
    <property type="match status" value="2"/>
</dbReference>
<dbReference type="GO" id="GO:0051287">
    <property type="term" value="F:NAD binding"/>
    <property type="evidence" value="ECO:0007669"/>
    <property type="project" value="InterPro"/>
</dbReference>
<evidence type="ECO:0000259" key="6">
    <source>
        <dbReference type="Pfam" id="PF02826"/>
    </source>
</evidence>
<dbReference type="PANTHER" id="PTHR43333">
    <property type="entry name" value="2-HACID_DH_C DOMAIN-CONTAINING PROTEIN"/>
    <property type="match status" value="1"/>
</dbReference>
<dbReference type="PROSITE" id="PS00671">
    <property type="entry name" value="D_2_HYDROXYACID_DH_3"/>
    <property type="match status" value="1"/>
</dbReference>
<dbReference type="OrthoDB" id="9805416at2"/>